<accession>A0A4Z2FWH6</accession>
<reference evidence="1 2" key="1">
    <citation type="submission" date="2019-03" db="EMBL/GenBank/DDBJ databases">
        <title>First draft genome of Liparis tanakae, snailfish: a comprehensive survey of snailfish specific genes.</title>
        <authorList>
            <person name="Kim W."/>
            <person name="Song I."/>
            <person name="Jeong J.-H."/>
            <person name="Kim D."/>
            <person name="Kim S."/>
            <person name="Ryu S."/>
            <person name="Song J.Y."/>
            <person name="Lee S.K."/>
        </authorList>
    </citation>
    <scope>NUCLEOTIDE SEQUENCE [LARGE SCALE GENOMIC DNA]</scope>
    <source>
        <tissue evidence="1">Muscle</tissue>
    </source>
</reference>
<dbReference type="EMBL" id="SRLO01000856">
    <property type="protein sequence ID" value="TNN45260.1"/>
    <property type="molecule type" value="Genomic_DNA"/>
</dbReference>
<proteinExistence type="predicted"/>
<organism evidence="1 2">
    <name type="scientific">Liparis tanakae</name>
    <name type="common">Tanaka's snailfish</name>
    <dbReference type="NCBI Taxonomy" id="230148"/>
    <lineage>
        <taxon>Eukaryota</taxon>
        <taxon>Metazoa</taxon>
        <taxon>Chordata</taxon>
        <taxon>Craniata</taxon>
        <taxon>Vertebrata</taxon>
        <taxon>Euteleostomi</taxon>
        <taxon>Actinopterygii</taxon>
        <taxon>Neopterygii</taxon>
        <taxon>Teleostei</taxon>
        <taxon>Neoteleostei</taxon>
        <taxon>Acanthomorphata</taxon>
        <taxon>Eupercaria</taxon>
        <taxon>Perciformes</taxon>
        <taxon>Cottioidei</taxon>
        <taxon>Cottales</taxon>
        <taxon>Liparidae</taxon>
        <taxon>Liparis</taxon>
    </lineage>
</organism>
<name>A0A4Z2FWH6_9TELE</name>
<evidence type="ECO:0000313" key="2">
    <source>
        <dbReference type="Proteomes" id="UP000314294"/>
    </source>
</evidence>
<comment type="caution">
    <text evidence="1">The sequence shown here is derived from an EMBL/GenBank/DDBJ whole genome shotgun (WGS) entry which is preliminary data.</text>
</comment>
<sequence length="86" mass="9428">MCAEHIVPGDATLTLTFAAIGRVSVVPWHAGLAVRTGAMNIDRFQKAGCRTPPCQTGDFKEVSPGLRRVKRHLPTQSPVCHSRHWP</sequence>
<keyword evidence="2" id="KW-1185">Reference proteome</keyword>
<gene>
    <name evidence="1" type="ORF">EYF80_044532</name>
</gene>
<dbReference type="AlphaFoldDB" id="A0A4Z2FWH6"/>
<evidence type="ECO:0000313" key="1">
    <source>
        <dbReference type="EMBL" id="TNN45260.1"/>
    </source>
</evidence>
<protein>
    <submittedName>
        <fullName evidence="1">Uncharacterized protein</fullName>
    </submittedName>
</protein>
<dbReference type="Proteomes" id="UP000314294">
    <property type="component" value="Unassembled WGS sequence"/>
</dbReference>